<dbReference type="FunCoup" id="A0A163MHV5">
    <property type="interactions" value="8"/>
</dbReference>
<keyword evidence="10" id="KW-1185">Reference proteome</keyword>
<dbReference type="GO" id="GO:0005789">
    <property type="term" value="C:endoplasmic reticulum membrane"/>
    <property type="evidence" value="ECO:0007669"/>
    <property type="project" value="UniProtKB-SubCell"/>
</dbReference>
<evidence type="ECO:0000256" key="5">
    <source>
        <dbReference type="ARBA" id="ARBA00022989"/>
    </source>
</evidence>
<evidence type="ECO:0000256" key="6">
    <source>
        <dbReference type="ARBA" id="ARBA00023136"/>
    </source>
</evidence>
<keyword evidence="3 7" id="KW-0812">Transmembrane</keyword>
<evidence type="ECO:0000256" key="4">
    <source>
        <dbReference type="ARBA" id="ARBA00022824"/>
    </source>
</evidence>
<organism evidence="9">
    <name type="scientific">Absidia glauca</name>
    <name type="common">Pin mould</name>
    <dbReference type="NCBI Taxonomy" id="4829"/>
    <lineage>
        <taxon>Eukaryota</taxon>
        <taxon>Fungi</taxon>
        <taxon>Fungi incertae sedis</taxon>
        <taxon>Mucoromycota</taxon>
        <taxon>Mucoromycotina</taxon>
        <taxon>Mucoromycetes</taxon>
        <taxon>Mucorales</taxon>
        <taxon>Cunninghamellaceae</taxon>
        <taxon>Absidia</taxon>
    </lineage>
</organism>
<comment type="similarity">
    <text evidence="2 7">Belongs to the derlin family.</text>
</comment>
<gene>
    <name evidence="9" type="primary">ABSGL_10985.1 scaffold 12038</name>
</gene>
<feature type="region of interest" description="Disordered" evidence="8">
    <location>
        <begin position="1"/>
        <end position="30"/>
    </location>
</feature>
<keyword evidence="6 7" id="KW-0472">Membrane</keyword>
<name>A0A163MHV5_ABSGL</name>
<keyword evidence="4 7" id="KW-0256">Endoplasmic reticulum</keyword>
<keyword evidence="5 7" id="KW-1133">Transmembrane helix</keyword>
<dbReference type="OrthoDB" id="1716531at2759"/>
<evidence type="ECO:0000256" key="8">
    <source>
        <dbReference type="SAM" id="MobiDB-lite"/>
    </source>
</evidence>
<sequence>MGDIKQWSSRQYRRRRRYRRRHRRSESKVERKMQNTTIQNEFLRWYNGMPPVTKTLLTTTAVLTLSSAVRLINADRLYLIWPFVYRKLQLWRLVTSFYTHSLGLSFAFDLYFMYTYSTKLETDVFQGQTADYVYFLLLTSGVQLLLDGLFQNLLVLSGAVVPTIMYLWSRHYADQQVTFMFGLQFKAIFLPWVIAGYEYVASGGQVPYSTLYGIASAHLYYYLKTINPGRGGRHYLTTPGFLQRLFPSSVGSHRAPGVGYVWPSNQQQRQQQRQSQERTNFMGGHNWGRGHRLT</sequence>
<feature type="transmembrane region" description="Helical" evidence="7">
    <location>
        <begin position="152"/>
        <end position="169"/>
    </location>
</feature>
<dbReference type="EMBL" id="LT554419">
    <property type="protein sequence ID" value="SAM05119.1"/>
    <property type="molecule type" value="Genomic_DNA"/>
</dbReference>
<proteinExistence type="inferred from homology"/>
<feature type="transmembrane region" description="Helical" evidence="7">
    <location>
        <begin position="206"/>
        <end position="223"/>
    </location>
</feature>
<dbReference type="STRING" id="4829.A0A163MHV5"/>
<dbReference type="InterPro" id="IPR007599">
    <property type="entry name" value="DER1"/>
</dbReference>
<dbReference type="InParanoid" id="A0A163MHV5"/>
<evidence type="ECO:0000256" key="3">
    <source>
        <dbReference type="ARBA" id="ARBA00022692"/>
    </source>
</evidence>
<evidence type="ECO:0000256" key="2">
    <source>
        <dbReference type="ARBA" id="ARBA00008917"/>
    </source>
</evidence>
<dbReference type="GO" id="GO:0006950">
    <property type="term" value="P:response to stress"/>
    <property type="evidence" value="ECO:0007669"/>
    <property type="project" value="UniProtKB-ARBA"/>
</dbReference>
<evidence type="ECO:0000313" key="9">
    <source>
        <dbReference type="EMBL" id="SAM05119.1"/>
    </source>
</evidence>
<accession>A0A163MHV5</accession>
<evidence type="ECO:0000256" key="7">
    <source>
        <dbReference type="RuleBase" id="RU363059"/>
    </source>
</evidence>
<dbReference type="Gene3D" id="1.20.1540.10">
    <property type="entry name" value="Rhomboid-like"/>
    <property type="match status" value="1"/>
</dbReference>
<feature type="transmembrane region" description="Helical" evidence="7">
    <location>
        <begin position="98"/>
        <end position="117"/>
    </location>
</feature>
<dbReference type="PANTHER" id="PTHR11009">
    <property type="entry name" value="DER1-LIKE PROTEIN, DERLIN"/>
    <property type="match status" value="1"/>
</dbReference>
<dbReference type="InterPro" id="IPR035952">
    <property type="entry name" value="Rhomboid-like_sf"/>
</dbReference>
<comment type="function">
    <text evidence="7">May be involved in the degradation of misfolded endoplasmic reticulum (ER) luminal proteins.</text>
</comment>
<dbReference type="Pfam" id="PF04511">
    <property type="entry name" value="DER1"/>
    <property type="match status" value="1"/>
</dbReference>
<feature type="transmembrane region" description="Helical" evidence="7">
    <location>
        <begin position="181"/>
        <end position="200"/>
    </location>
</feature>
<dbReference type="OMA" id="LWRCVTS"/>
<reference evidence="9" key="1">
    <citation type="submission" date="2016-04" db="EMBL/GenBank/DDBJ databases">
        <authorList>
            <person name="Evans L.H."/>
            <person name="Alamgir A."/>
            <person name="Owens N."/>
            <person name="Weber N.D."/>
            <person name="Virtaneva K."/>
            <person name="Barbian K."/>
            <person name="Babar A."/>
            <person name="Rosenke K."/>
        </authorList>
    </citation>
    <scope>NUCLEOTIDE SEQUENCE [LARGE SCALE GENOMIC DNA]</scope>
    <source>
        <strain evidence="9">CBS 101.48</strain>
    </source>
</reference>
<feature type="region of interest" description="Disordered" evidence="8">
    <location>
        <begin position="264"/>
        <end position="294"/>
    </location>
</feature>
<comment type="subcellular location">
    <subcellularLocation>
        <location evidence="1 7">Endoplasmic reticulum membrane</location>
        <topology evidence="1 7">Multi-pass membrane protein</topology>
    </subcellularLocation>
</comment>
<feature type="compositionally biased region" description="Basic residues" evidence="8">
    <location>
        <begin position="11"/>
        <end position="25"/>
    </location>
</feature>
<dbReference type="AlphaFoldDB" id="A0A163MHV5"/>
<evidence type="ECO:0000256" key="1">
    <source>
        <dbReference type="ARBA" id="ARBA00004477"/>
    </source>
</evidence>
<protein>
    <recommendedName>
        <fullName evidence="7">Derlin</fullName>
    </recommendedName>
</protein>
<dbReference type="Proteomes" id="UP000078561">
    <property type="component" value="Unassembled WGS sequence"/>
</dbReference>
<evidence type="ECO:0000313" key="10">
    <source>
        <dbReference type="Proteomes" id="UP000078561"/>
    </source>
</evidence>
<dbReference type="SUPFAM" id="SSF144091">
    <property type="entry name" value="Rhomboid-like"/>
    <property type="match status" value="1"/>
</dbReference>